<evidence type="ECO:0000313" key="1">
    <source>
        <dbReference type="EMBL" id="PKU60952.1"/>
    </source>
</evidence>
<organism evidence="1 2">
    <name type="scientific">Dendrobium catenatum</name>
    <dbReference type="NCBI Taxonomy" id="906689"/>
    <lineage>
        <taxon>Eukaryota</taxon>
        <taxon>Viridiplantae</taxon>
        <taxon>Streptophyta</taxon>
        <taxon>Embryophyta</taxon>
        <taxon>Tracheophyta</taxon>
        <taxon>Spermatophyta</taxon>
        <taxon>Magnoliopsida</taxon>
        <taxon>Liliopsida</taxon>
        <taxon>Asparagales</taxon>
        <taxon>Orchidaceae</taxon>
        <taxon>Epidendroideae</taxon>
        <taxon>Malaxideae</taxon>
        <taxon>Dendrobiinae</taxon>
        <taxon>Dendrobium</taxon>
    </lineage>
</organism>
<name>A0A2I0VC04_9ASPA</name>
<dbReference type="Proteomes" id="UP000233837">
    <property type="component" value="Unassembled WGS sequence"/>
</dbReference>
<accession>A0A2I0VC04</accession>
<sequence>MLGELEPLNVDTLTHLDPSLLEDKPLDKVCLDDSNAISKGANRTSNSLNLNLEDPDLVVTPTEMTPDNSDNSDLILDKFDLALDNYELILDNSDDDLDNLKLEVSQSNLSPDISITEPMDLRVATKPESLSENNTLSLKVFEPDLSNEPPLIPLKSNFRTAQLELYSTECVIPDHTSCPL</sequence>
<evidence type="ECO:0000313" key="2">
    <source>
        <dbReference type="Proteomes" id="UP000233837"/>
    </source>
</evidence>
<protein>
    <submittedName>
        <fullName evidence="1">Uncharacterized protein</fullName>
    </submittedName>
</protein>
<reference evidence="1 2" key="1">
    <citation type="journal article" date="2016" name="Sci. Rep.">
        <title>The Dendrobium catenatum Lindl. genome sequence provides insights into polysaccharide synthase, floral development and adaptive evolution.</title>
        <authorList>
            <person name="Zhang G.Q."/>
            <person name="Xu Q."/>
            <person name="Bian C."/>
            <person name="Tsai W.C."/>
            <person name="Yeh C.M."/>
            <person name="Liu K.W."/>
            <person name="Yoshida K."/>
            <person name="Zhang L.S."/>
            <person name="Chang S.B."/>
            <person name="Chen F."/>
            <person name="Shi Y."/>
            <person name="Su Y.Y."/>
            <person name="Zhang Y.Q."/>
            <person name="Chen L.J."/>
            <person name="Yin Y."/>
            <person name="Lin M."/>
            <person name="Huang H."/>
            <person name="Deng H."/>
            <person name="Wang Z.W."/>
            <person name="Zhu S.L."/>
            <person name="Zhao X."/>
            <person name="Deng C."/>
            <person name="Niu S.C."/>
            <person name="Huang J."/>
            <person name="Wang M."/>
            <person name="Liu G.H."/>
            <person name="Yang H.J."/>
            <person name="Xiao X.J."/>
            <person name="Hsiao Y.Y."/>
            <person name="Wu W.L."/>
            <person name="Chen Y.Y."/>
            <person name="Mitsuda N."/>
            <person name="Ohme-Takagi M."/>
            <person name="Luo Y.B."/>
            <person name="Van de Peer Y."/>
            <person name="Liu Z.J."/>
        </authorList>
    </citation>
    <scope>NUCLEOTIDE SEQUENCE [LARGE SCALE GENOMIC DNA]</scope>
    <source>
        <tissue evidence="1">The whole plant</tissue>
    </source>
</reference>
<gene>
    <name evidence="1" type="ORF">MA16_Dca028867</name>
</gene>
<keyword evidence="2" id="KW-1185">Reference proteome</keyword>
<dbReference type="AlphaFoldDB" id="A0A2I0VC04"/>
<proteinExistence type="predicted"/>
<reference evidence="1 2" key="2">
    <citation type="journal article" date="2017" name="Nature">
        <title>The Apostasia genome and the evolution of orchids.</title>
        <authorList>
            <person name="Zhang G.Q."/>
            <person name="Liu K.W."/>
            <person name="Li Z."/>
            <person name="Lohaus R."/>
            <person name="Hsiao Y.Y."/>
            <person name="Niu S.C."/>
            <person name="Wang J.Y."/>
            <person name="Lin Y.C."/>
            <person name="Xu Q."/>
            <person name="Chen L.J."/>
            <person name="Yoshida K."/>
            <person name="Fujiwara S."/>
            <person name="Wang Z.W."/>
            <person name="Zhang Y.Q."/>
            <person name="Mitsuda N."/>
            <person name="Wang M."/>
            <person name="Liu G.H."/>
            <person name="Pecoraro L."/>
            <person name="Huang H.X."/>
            <person name="Xiao X.J."/>
            <person name="Lin M."/>
            <person name="Wu X.Y."/>
            <person name="Wu W.L."/>
            <person name="Chen Y.Y."/>
            <person name="Chang S.B."/>
            <person name="Sakamoto S."/>
            <person name="Ohme-Takagi M."/>
            <person name="Yagi M."/>
            <person name="Zeng S.J."/>
            <person name="Shen C.Y."/>
            <person name="Yeh C.M."/>
            <person name="Luo Y.B."/>
            <person name="Tsai W.C."/>
            <person name="Van de Peer Y."/>
            <person name="Liu Z.J."/>
        </authorList>
    </citation>
    <scope>NUCLEOTIDE SEQUENCE [LARGE SCALE GENOMIC DNA]</scope>
    <source>
        <tissue evidence="1">The whole plant</tissue>
    </source>
</reference>
<dbReference type="EMBL" id="KZ504884">
    <property type="protein sequence ID" value="PKU60952.1"/>
    <property type="molecule type" value="Genomic_DNA"/>
</dbReference>